<name>A0A833H3I4_9LEPT</name>
<dbReference type="GO" id="GO:0045892">
    <property type="term" value="P:negative regulation of DNA-templated transcription"/>
    <property type="evidence" value="ECO:0007669"/>
    <property type="project" value="UniProtKB-ARBA"/>
</dbReference>
<evidence type="ECO:0000313" key="4">
    <source>
        <dbReference type="Proteomes" id="UP000460298"/>
    </source>
</evidence>
<comment type="similarity">
    <text evidence="1">Belongs to the FrmR/RcnR family.</text>
</comment>
<dbReference type="Proteomes" id="UP000460298">
    <property type="component" value="Unassembled WGS sequence"/>
</dbReference>
<dbReference type="PANTHER" id="PTHR33677">
    <property type="entry name" value="TRANSCRIPTIONAL REPRESSOR FRMR-RELATED"/>
    <property type="match status" value="1"/>
</dbReference>
<accession>A0A833H3I4</accession>
<dbReference type="CDD" id="cd10148">
    <property type="entry name" value="CsoR-like_DUF156"/>
    <property type="match status" value="1"/>
</dbReference>
<dbReference type="Gene3D" id="1.20.58.1000">
    <property type="entry name" value="Metal-sensitive repressor, helix protomer"/>
    <property type="match status" value="1"/>
</dbReference>
<dbReference type="GO" id="GO:0003677">
    <property type="term" value="F:DNA binding"/>
    <property type="evidence" value="ECO:0007669"/>
    <property type="project" value="InterPro"/>
</dbReference>
<feature type="compositionally biased region" description="Basic and acidic residues" evidence="2">
    <location>
        <begin position="1"/>
        <end position="17"/>
    </location>
</feature>
<evidence type="ECO:0000256" key="2">
    <source>
        <dbReference type="SAM" id="MobiDB-lite"/>
    </source>
</evidence>
<sequence>MAVKKSERKEKTTRKAGDPASGIEEELESSEENPIAALGRRMNRIQGQVVGIGKMIEDQRTCVDILNQISAVKSALDGVAMAILEKQAYQCFQETVDPDESKRSLQEFIDIVRKYAR</sequence>
<dbReference type="EMBL" id="WBUI01000003">
    <property type="protein sequence ID" value="KAB2934197.1"/>
    <property type="molecule type" value="Genomic_DNA"/>
</dbReference>
<dbReference type="InterPro" id="IPR038390">
    <property type="entry name" value="Metal_Tscrpt_repr_sf"/>
</dbReference>
<reference evidence="3 4" key="1">
    <citation type="submission" date="2019-10" db="EMBL/GenBank/DDBJ databases">
        <title>Extracellular Electron Transfer in a Candidatus Methanoperedens spp. Enrichment Culture.</title>
        <authorList>
            <person name="Berger S."/>
            <person name="Rangel Shaw D."/>
            <person name="Berben T."/>
            <person name="In 'T Zandt M."/>
            <person name="Frank J."/>
            <person name="Reimann J."/>
            <person name="Jetten M.S.M."/>
            <person name="Welte C.U."/>
        </authorList>
    </citation>
    <scope>NUCLEOTIDE SEQUENCE [LARGE SCALE GENOMIC DNA]</scope>
    <source>
        <strain evidence="3">SB12</strain>
    </source>
</reference>
<dbReference type="AlphaFoldDB" id="A0A833H3I4"/>
<organism evidence="3 4">
    <name type="scientific">Leptonema illini</name>
    <dbReference type="NCBI Taxonomy" id="183"/>
    <lineage>
        <taxon>Bacteria</taxon>
        <taxon>Pseudomonadati</taxon>
        <taxon>Spirochaetota</taxon>
        <taxon>Spirochaetia</taxon>
        <taxon>Leptospirales</taxon>
        <taxon>Leptospiraceae</taxon>
        <taxon>Leptonema</taxon>
    </lineage>
</organism>
<dbReference type="GO" id="GO:0046872">
    <property type="term" value="F:metal ion binding"/>
    <property type="evidence" value="ECO:0007669"/>
    <property type="project" value="InterPro"/>
</dbReference>
<comment type="caution">
    <text evidence="3">The sequence shown here is derived from an EMBL/GenBank/DDBJ whole genome shotgun (WGS) entry which is preliminary data.</text>
</comment>
<dbReference type="PANTHER" id="PTHR33677:SF3">
    <property type="entry name" value="COPPER-SENSING TRANSCRIPTIONAL REPRESSOR RICR"/>
    <property type="match status" value="1"/>
</dbReference>
<protein>
    <submittedName>
        <fullName evidence="3">Metal-sensitive transcriptional regulator</fullName>
    </submittedName>
</protein>
<evidence type="ECO:0000313" key="3">
    <source>
        <dbReference type="EMBL" id="KAB2934197.1"/>
    </source>
</evidence>
<dbReference type="InterPro" id="IPR003735">
    <property type="entry name" value="Metal_Tscrpt_repr"/>
</dbReference>
<proteinExistence type="inferred from homology"/>
<dbReference type="Pfam" id="PF02583">
    <property type="entry name" value="Trns_repr_metal"/>
    <property type="match status" value="1"/>
</dbReference>
<evidence type="ECO:0000256" key="1">
    <source>
        <dbReference type="ARBA" id="ARBA00005260"/>
    </source>
</evidence>
<gene>
    <name evidence="3" type="ORF">F9K24_04010</name>
</gene>
<feature type="region of interest" description="Disordered" evidence="2">
    <location>
        <begin position="1"/>
        <end position="35"/>
    </location>
</feature>